<gene>
    <name evidence="3" type="ORF">Asppvi_002061</name>
</gene>
<dbReference type="Pfam" id="PF01070">
    <property type="entry name" value="FMN_dh"/>
    <property type="match status" value="1"/>
</dbReference>
<organism evidence="3 4">
    <name type="scientific">Aspergillus pseudoviridinutans</name>
    <dbReference type="NCBI Taxonomy" id="1517512"/>
    <lineage>
        <taxon>Eukaryota</taxon>
        <taxon>Fungi</taxon>
        <taxon>Dikarya</taxon>
        <taxon>Ascomycota</taxon>
        <taxon>Pezizomycotina</taxon>
        <taxon>Eurotiomycetes</taxon>
        <taxon>Eurotiomycetidae</taxon>
        <taxon>Eurotiales</taxon>
        <taxon>Aspergillaceae</taxon>
        <taxon>Aspergillus</taxon>
        <taxon>Aspergillus subgen. Fumigati</taxon>
    </lineage>
</organism>
<evidence type="ECO:0000313" key="4">
    <source>
        <dbReference type="Proteomes" id="UP001043456"/>
    </source>
</evidence>
<feature type="domain" description="FMN-dependent dehydrogenase" evidence="2">
    <location>
        <begin position="37"/>
        <end position="72"/>
    </location>
</feature>
<dbReference type="SUPFAM" id="SSF51395">
    <property type="entry name" value="FMN-linked oxidoreductases"/>
    <property type="match status" value="1"/>
</dbReference>
<comment type="caution">
    <text evidence="3">The sequence shown here is derived from an EMBL/GenBank/DDBJ whole genome shotgun (WGS) entry which is preliminary data.</text>
</comment>
<reference evidence="3 4" key="1">
    <citation type="submission" date="2018-10" db="EMBL/GenBank/DDBJ databases">
        <title>Pan-genome distribution and transcriptional activeness of fungal secondary metabolism genes in Aspergillus section Fumigati.</title>
        <authorList>
            <person name="Takahashi H."/>
            <person name="Umemura M."/>
            <person name="Ninomiya A."/>
            <person name="Kusuya Y."/>
            <person name="Urayama S."/>
            <person name="Shimizu M."/>
            <person name="Watanabe A."/>
            <person name="Kamei K."/>
            <person name="Yaguchi T."/>
            <person name="Hagiwara D."/>
        </authorList>
    </citation>
    <scope>NUCLEOTIDE SEQUENCE [LARGE SCALE GENOMIC DNA]</scope>
    <source>
        <strain evidence="3 4">IFM 55266</strain>
    </source>
</reference>
<comment type="cofactor">
    <cofactor evidence="1">
        <name>FMN</name>
        <dbReference type="ChEBI" id="CHEBI:58210"/>
    </cofactor>
</comment>
<dbReference type="EMBL" id="BHVY01000002">
    <property type="protein sequence ID" value="GIJ83242.1"/>
    <property type="molecule type" value="Genomic_DNA"/>
</dbReference>
<dbReference type="InterPro" id="IPR013785">
    <property type="entry name" value="Aldolase_TIM"/>
</dbReference>
<sequence length="80" mass="8850">MPPINFGSYQTKIYHEGAALGRLPAVTTNPTLLEHHARKVLSPRAYSYVAGGAGEKATMDANRLAFRQWKFEFGERGKGN</sequence>
<dbReference type="GO" id="GO:0016491">
    <property type="term" value="F:oxidoreductase activity"/>
    <property type="evidence" value="ECO:0007669"/>
    <property type="project" value="InterPro"/>
</dbReference>
<evidence type="ECO:0000313" key="3">
    <source>
        <dbReference type="EMBL" id="GIJ83242.1"/>
    </source>
</evidence>
<dbReference type="Gene3D" id="3.20.20.70">
    <property type="entry name" value="Aldolase class I"/>
    <property type="match status" value="1"/>
</dbReference>
<dbReference type="OrthoDB" id="25826at2759"/>
<accession>A0A9P3EQY8</accession>
<protein>
    <recommendedName>
        <fullName evidence="2">FMN-dependent dehydrogenase domain-containing protein</fullName>
    </recommendedName>
</protein>
<evidence type="ECO:0000256" key="1">
    <source>
        <dbReference type="ARBA" id="ARBA00001917"/>
    </source>
</evidence>
<dbReference type="RefSeq" id="XP_043153989.1">
    <property type="nucleotide sequence ID" value="XM_043298054.1"/>
</dbReference>
<evidence type="ECO:0000259" key="2">
    <source>
        <dbReference type="Pfam" id="PF01070"/>
    </source>
</evidence>
<dbReference type="GeneID" id="67000673"/>
<dbReference type="Proteomes" id="UP001043456">
    <property type="component" value="Unassembled WGS sequence"/>
</dbReference>
<dbReference type="InterPro" id="IPR000262">
    <property type="entry name" value="FMN-dep_DH"/>
</dbReference>
<name>A0A9P3EQY8_9EURO</name>
<keyword evidence="4" id="KW-1185">Reference proteome</keyword>
<proteinExistence type="predicted"/>
<dbReference type="AlphaFoldDB" id="A0A9P3EQY8"/>